<keyword evidence="1" id="KW-0472">Membrane</keyword>
<feature type="transmembrane region" description="Helical" evidence="1">
    <location>
        <begin position="138"/>
        <end position="156"/>
    </location>
</feature>
<accession>A0A3R6DP60</accession>
<evidence type="ECO:0000313" key="3">
    <source>
        <dbReference type="Proteomes" id="UP000283492"/>
    </source>
</evidence>
<keyword evidence="1" id="KW-1133">Transmembrane helix</keyword>
<protein>
    <submittedName>
        <fullName evidence="2">Uncharacterized protein</fullName>
    </submittedName>
</protein>
<dbReference type="AlphaFoldDB" id="A0A3R6DP60"/>
<reference evidence="2 3" key="1">
    <citation type="submission" date="2018-08" db="EMBL/GenBank/DDBJ databases">
        <title>A genome reference for cultivated species of the human gut microbiota.</title>
        <authorList>
            <person name="Zou Y."/>
            <person name="Xue W."/>
            <person name="Luo G."/>
        </authorList>
    </citation>
    <scope>NUCLEOTIDE SEQUENCE [LARGE SCALE GENOMIC DNA]</scope>
    <source>
        <strain evidence="2 3">AM42-1AC</strain>
    </source>
</reference>
<feature type="transmembrane region" description="Helical" evidence="1">
    <location>
        <begin position="6"/>
        <end position="26"/>
    </location>
</feature>
<dbReference type="EMBL" id="QSFX01000019">
    <property type="protein sequence ID" value="RHA87557.1"/>
    <property type="molecule type" value="Genomic_DNA"/>
</dbReference>
<name>A0A3R6DP60_9FIRM</name>
<dbReference type="RefSeq" id="WP_118581981.1">
    <property type="nucleotide sequence ID" value="NZ_CABJFX010000019.1"/>
</dbReference>
<dbReference type="Proteomes" id="UP000283492">
    <property type="component" value="Unassembled WGS sequence"/>
</dbReference>
<organism evidence="2 3">
    <name type="scientific">Roseburia inulinivorans</name>
    <dbReference type="NCBI Taxonomy" id="360807"/>
    <lineage>
        <taxon>Bacteria</taxon>
        <taxon>Bacillati</taxon>
        <taxon>Bacillota</taxon>
        <taxon>Clostridia</taxon>
        <taxon>Lachnospirales</taxon>
        <taxon>Lachnospiraceae</taxon>
        <taxon>Roseburia</taxon>
    </lineage>
</organism>
<comment type="caution">
    <text evidence="2">The sequence shown here is derived from an EMBL/GenBank/DDBJ whole genome shotgun (WGS) entry which is preliminary data.</text>
</comment>
<feature type="transmembrane region" description="Helical" evidence="1">
    <location>
        <begin position="206"/>
        <end position="231"/>
    </location>
</feature>
<evidence type="ECO:0000256" key="1">
    <source>
        <dbReference type="SAM" id="Phobius"/>
    </source>
</evidence>
<feature type="transmembrane region" description="Helical" evidence="1">
    <location>
        <begin position="162"/>
        <end position="180"/>
    </location>
</feature>
<keyword evidence="1" id="KW-0812">Transmembrane</keyword>
<evidence type="ECO:0000313" key="2">
    <source>
        <dbReference type="EMBL" id="RHA87557.1"/>
    </source>
</evidence>
<proteinExistence type="predicted"/>
<feature type="transmembrane region" description="Helical" evidence="1">
    <location>
        <begin position="237"/>
        <end position="254"/>
    </location>
</feature>
<sequence length="292" mass="34457">MESNVLATVLTSSVVAGVISSLVAYFQFHKNNKLVYITNERKAWRSDIRRIAEEIEAATGYEDIRKPLVELKVRINAYGKNTDDVKKDSHIWKVIERLQKQNDDFDEAKQLLILYLSTLLKMDWERSKEEIKGNTYKIVLYFVTLATEIVYCHIYLVELKISSNLMFIGSIIIMMLPIILPERSGINLDDAIEWVKGKENIFFHKFIKTMCICLLLFIGSILLECLFDSILMKWTEFWLPMVLLFVGFTIRYLYEYRKYLLDIYYIQNISMCRNTEKKCMHYENGIKDEKNI</sequence>
<gene>
    <name evidence="2" type="ORF">DW914_10805</name>
</gene>